<keyword evidence="4" id="KW-1185">Reference proteome</keyword>
<dbReference type="AlphaFoldDB" id="A0A101A7W2"/>
<dbReference type="RefSeq" id="WP_064395950.1">
    <property type="nucleotide sequence ID" value="NZ_LQIR01000015.1"/>
</dbReference>
<evidence type="ECO:0000256" key="1">
    <source>
        <dbReference type="SAM" id="MobiDB-lite"/>
    </source>
</evidence>
<evidence type="ECO:0000313" key="3">
    <source>
        <dbReference type="EMBL" id="KUI16540.1"/>
    </source>
</evidence>
<reference evidence="3 4" key="1">
    <citation type="submission" date="2016-01" db="EMBL/GenBank/DDBJ databases">
        <authorList>
            <consortium name="TB Trials Study Group"/>
            <person name="Sutton G."/>
            <person name="Brinkac L."/>
            <person name="Sanka R."/>
            <person name="Adams M."/>
            <person name="Lau E.L."/>
            <person name="Macaden R."/>
            <person name="Grewal H.M.S."/>
        </authorList>
    </citation>
    <scope>NUCLEOTIDE SEQUENCE [LARGE SCALE GENOMIC DNA]</scope>
    <source>
        <strain evidence="3 4">IS-1744</strain>
    </source>
</reference>
<proteinExistence type="predicted"/>
<protein>
    <submittedName>
        <fullName evidence="3">Uncharacterized protein</fullName>
    </submittedName>
</protein>
<sequence length="191" mass="20451">MARREVSGDFDYLIDDPVDVADAADPGPHADAGVFDPDKVPGRDMMFDAFDENSWYFEPAPPPWYRTKRNLSILIAATIAAVALVVSAVLLVFQPSGAPADQKSEPVRPTVQTTAPARTQTQSPSTPPPSPRPAPPPRVQTSAAPIAPPPPATNRPRTPPTRAGRDPEIGVTRTPVTRSPISVAPQRPSQR</sequence>
<feature type="compositionally biased region" description="Pro residues" evidence="1">
    <location>
        <begin position="125"/>
        <end position="138"/>
    </location>
</feature>
<name>A0A101A7W2_9MYCO</name>
<evidence type="ECO:0000313" key="4">
    <source>
        <dbReference type="Proteomes" id="UP000053707"/>
    </source>
</evidence>
<dbReference type="Proteomes" id="UP000053707">
    <property type="component" value="Unassembled WGS sequence"/>
</dbReference>
<feature type="region of interest" description="Disordered" evidence="1">
    <location>
        <begin position="97"/>
        <end position="191"/>
    </location>
</feature>
<feature type="transmembrane region" description="Helical" evidence="2">
    <location>
        <begin position="71"/>
        <end position="93"/>
    </location>
</feature>
<keyword evidence="2" id="KW-1133">Transmembrane helix</keyword>
<gene>
    <name evidence="3" type="ORF">AU192_23445</name>
</gene>
<keyword evidence="2" id="KW-0472">Membrane</keyword>
<feature type="compositionally biased region" description="Pro residues" evidence="1">
    <location>
        <begin position="146"/>
        <end position="159"/>
    </location>
</feature>
<keyword evidence="2" id="KW-0812">Transmembrane</keyword>
<comment type="caution">
    <text evidence="3">The sequence shown here is derived from an EMBL/GenBank/DDBJ whole genome shotgun (WGS) entry which is preliminary data.</text>
</comment>
<dbReference type="EMBL" id="LQIR01000015">
    <property type="protein sequence ID" value="KUI16540.1"/>
    <property type="molecule type" value="Genomic_DNA"/>
</dbReference>
<accession>A0A101A7W2</accession>
<organism evidence="3 4">
    <name type="scientific">Mycobacterium lehmannii</name>
    <dbReference type="NCBI Taxonomy" id="2048550"/>
    <lineage>
        <taxon>Bacteria</taxon>
        <taxon>Bacillati</taxon>
        <taxon>Actinomycetota</taxon>
        <taxon>Actinomycetes</taxon>
        <taxon>Mycobacteriales</taxon>
        <taxon>Mycobacteriaceae</taxon>
        <taxon>Mycobacterium</taxon>
    </lineage>
</organism>
<evidence type="ECO:0000256" key="2">
    <source>
        <dbReference type="SAM" id="Phobius"/>
    </source>
</evidence>